<evidence type="ECO:0000259" key="7">
    <source>
        <dbReference type="PROSITE" id="PS51462"/>
    </source>
</evidence>
<dbReference type="OrthoDB" id="9802805at2"/>
<keyword evidence="5" id="KW-0460">Magnesium</keyword>
<evidence type="ECO:0000313" key="9">
    <source>
        <dbReference type="Proteomes" id="UP000011134"/>
    </source>
</evidence>
<feature type="domain" description="Nudix hydrolase" evidence="7">
    <location>
        <begin position="39"/>
        <end position="171"/>
    </location>
</feature>
<proteinExistence type="predicted"/>
<evidence type="ECO:0000313" key="8">
    <source>
        <dbReference type="EMBL" id="ELR67533.1"/>
    </source>
</evidence>
<organism evidence="8 9">
    <name type="scientific">Photobacterium marinum</name>
    <dbReference type="NCBI Taxonomy" id="1056511"/>
    <lineage>
        <taxon>Bacteria</taxon>
        <taxon>Pseudomonadati</taxon>
        <taxon>Pseudomonadota</taxon>
        <taxon>Gammaproteobacteria</taxon>
        <taxon>Vibrionales</taxon>
        <taxon>Vibrionaceae</taxon>
        <taxon>Photobacterium</taxon>
    </lineage>
</organism>
<dbReference type="PATRIC" id="fig|1056511.3.peg.535"/>
<reference evidence="8 9" key="1">
    <citation type="submission" date="2012-12" db="EMBL/GenBank/DDBJ databases">
        <title>Genome Assembly of Photobacterium sp. AK15.</title>
        <authorList>
            <person name="Khatri I."/>
            <person name="Vaidya B."/>
            <person name="Srinivas T.N.R."/>
            <person name="Subramanian S."/>
            <person name="Pinnaka A."/>
        </authorList>
    </citation>
    <scope>NUCLEOTIDE SEQUENCE [LARGE SCALE GENOMIC DNA]</scope>
    <source>
        <strain evidence="8 9">AK15</strain>
    </source>
</reference>
<dbReference type="AlphaFoldDB" id="L8JGZ6"/>
<accession>L8JGZ6</accession>
<dbReference type="RefSeq" id="WP_007462090.1">
    <property type="nucleotide sequence ID" value="NZ_AMZO01000002.1"/>
</dbReference>
<evidence type="ECO:0000256" key="3">
    <source>
        <dbReference type="ARBA" id="ARBA00022723"/>
    </source>
</evidence>
<name>L8JGZ6_9GAMM</name>
<dbReference type="EMBL" id="AMZO01000002">
    <property type="protein sequence ID" value="ELR67533.1"/>
    <property type="molecule type" value="Genomic_DNA"/>
</dbReference>
<dbReference type="CDD" id="cd03426">
    <property type="entry name" value="NUDIX_CoAse_Nudt7"/>
    <property type="match status" value="1"/>
</dbReference>
<evidence type="ECO:0000256" key="1">
    <source>
        <dbReference type="ARBA" id="ARBA00001936"/>
    </source>
</evidence>
<dbReference type="PANTHER" id="PTHR12992:SF11">
    <property type="entry name" value="MITOCHONDRIAL COENZYME A DIPHOSPHATASE NUDT8"/>
    <property type="match status" value="1"/>
</dbReference>
<dbReference type="InterPro" id="IPR045121">
    <property type="entry name" value="CoAse"/>
</dbReference>
<dbReference type="InterPro" id="IPR000086">
    <property type="entry name" value="NUDIX_hydrolase_dom"/>
</dbReference>
<dbReference type="PANTHER" id="PTHR12992">
    <property type="entry name" value="NUDIX HYDROLASE"/>
    <property type="match status" value="1"/>
</dbReference>
<dbReference type="InterPro" id="IPR015797">
    <property type="entry name" value="NUDIX_hydrolase-like_dom_sf"/>
</dbReference>
<evidence type="ECO:0000256" key="2">
    <source>
        <dbReference type="ARBA" id="ARBA00001946"/>
    </source>
</evidence>
<comment type="cofactor">
    <cofactor evidence="2">
        <name>Mg(2+)</name>
        <dbReference type="ChEBI" id="CHEBI:18420"/>
    </cofactor>
</comment>
<keyword evidence="9" id="KW-1185">Reference proteome</keyword>
<evidence type="ECO:0000256" key="5">
    <source>
        <dbReference type="ARBA" id="ARBA00022842"/>
    </source>
</evidence>
<gene>
    <name evidence="8" type="ORF">C942_01462</name>
</gene>
<dbReference type="PROSITE" id="PS51462">
    <property type="entry name" value="NUDIX"/>
    <property type="match status" value="1"/>
</dbReference>
<evidence type="ECO:0000256" key="4">
    <source>
        <dbReference type="ARBA" id="ARBA00022801"/>
    </source>
</evidence>
<comment type="caution">
    <text evidence="8">The sequence shown here is derived from an EMBL/GenBank/DDBJ whole genome shotgun (WGS) entry which is preliminary data.</text>
</comment>
<keyword evidence="6" id="KW-0464">Manganese</keyword>
<sequence>MNTQQQLLARFLLAPQKSNDSGLAARVRLSAAGSTSRKLKQAAVLIPLVPRNNSYNVVLTRRADHLKHHPGQIAFPGGRYESEDVDLIDTAIRETKEETGILCNRESILGHLPSLSTISGYIVTPYVSTISANYTPTLDKNEVDELFEVPIEYLLNPMNIRSSQFVINGSEVNIYSISFHNHAIWGATAQMVKLLSKQLWY</sequence>
<protein>
    <submittedName>
        <fullName evidence="8">Putative nudix hydrolase YeaB</fullName>
    </submittedName>
</protein>
<dbReference type="Pfam" id="PF00293">
    <property type="entry name" value="NUDIX"/>
    <property type="match status" value="1"/>
</dbReference>
<dbReference type="GO" id="GO:0046872">
    <property type="term" value="F:metal ion binding"/>
    <property type="evidence" value="ECO:0007669"/>
    <property type="project" value="UniProtKB-KW"/>
</dbReference>
<dbReference type="SUPFAM" id="SSF55811">
    <property type="entry name" value="Nudix"/>
    <property type="match status" value="1"/>
</dbReference>
<evidence type="ECO:0000256" key="6">
    <source>
        <dbReference type="ARBA" id="ARBA00023211"/>
    </source>
</evidence>
<dbReference type="NCBIfam" id="NF007980">
    <property type="entry name" value="PRK10707.1"/>
    <property type="match status" value="1"/>
</dbReference>
<comment type="cofactor">
    <cofactor evidence="1">
        <name>Mn(2+)</name>
        <dbReference type="ChEBI" id="CHEBI:29035"/>
    </cofactor>
</comment>
<dbReference type="Gene3D" id="3.90.79.10">
    <property type="entry name" value="Nucleoside Triphosphate Pyrophosphohydrolase"/>
    <property type="match status" value="1"/>
</dbReference>
<dbReference type="Proteomes" id="UP000011134">
    <property type="component" value="Unassembled WGS sequence"/>
</dbReference>
<dbReference type="GO" id="GO:0010945">
    <property type="term" value="F:coenzyme A diphosphatase activity"/>
    <property type="evidence" value="ECO:0007669"/>
    <property type="project" value="InterPro"/>
</dbReference>
<keyword evidence="4 8" id="KW-0378">Hydrolase</keyword>
<keyword evidence="3" id="KW-0479">Metal-binding</keyword>